<dbReference type="InterPro" id="IPR002205">
    <property type="entry name" value="Topo_IIA_dom_A"/>
</dbReference>
<dbReference type="GO" id="GO:0006265">
    <property type="term" value="P:DNA topological change"/>
    <property type="evidence" value="ECO:0007669"/>
    <property type="project" value="UniProtKB-UniRule"/>
</dbReference>
<name>A0A3R9RDW2_9BACI</name>
<dbReference type="PANTHER" id="PTHR43493">
    <property type="entry name" value="DNA GYRASE/TOPOISOMERASE SUBUNIT A"/>
    <property type="match status" value="1"/>
</dbReference>
<proteinExistence type="inferred from homology"/>
<dbReference type="InterPro" id="IPR013758">
    <property type="entry name" value="Topo_IIA_A/C_ab"/>
</dbReference>
<evidence type="ECO:0000256" key="7">
    <source>
        <dbReference type="ARBA" id="ARBA00063644"/>
    </source>
</evidence>
<dbReference type="GO" id="GO:0019897">
    <property type="term" value="C:extrinsic component of plasma membrane"/>
    <property type="evidence" value="ECO:0007669"/>
    <property type="project" value="UniProtKB-UniRule"/>
</dbReference>
<dbReference type="Gene3D" id="1.10.268.10">
    <property type="entry name" value="Topoisomerase, domain 3"/>
    <property type="match status" value="1"/>
</dbReference>
<dbReference type="Gene3D" id="3.30.1360.40">
    <property type="match status" value="1"/>
</dbReference>
<evidence type="ECO:0000256" key="9">
    <source>
        <dbReference type="PROSITE-ProRule" id="PRU01384"/>
    </source>
</evidence>
<keyword evidence="4 8" id="KW-0238">DNA-binding</keyword>
<evidence type="ECO:0000256" key="2">
    <source>
        <dbReference type="ARBA" id="ARBA00022475"/>
    </source>
</evidence>
<feature type="site" description="Interaction with DNA" evidence="8">
    <location>
        <position position="79"/>
    </location>
</feature>
<feature type="site" description="Interaction with DNA" evidence="8">
    <location>
        <position position="90"/>
    </location>
</feature>
<dbReference type="InterPro" id="IPR005741">
    <property type="entry name" value="TopoIV_A_Gpos"/>
</dbReference>
<reference evidence="12 13" key="1">
    <citation type="submission" date="2018-10" db="EMBL/GenBank/DDBJ databases">
        <title>Draft genome sequence of Bacillus salarius IM0101, isolated from a hypersaline soil in Inner Mongolia, China.</title>
        <authorList>
            <person name="Yamprayoonswat W."/>
            <person name="Boonvisut S."/>
            <person name="Jumpathong W."/>
            <person name="Sittihan S."/>
            <person name="Ruangsuj P."/>
            <person name="Wanthongcharoen S."/>
            <person name="Thongpramul N."/>
            <person name="Pimmason S."/>
            <person name="Yu B."/>
            <person name="Yasawong M."/>
        </authorList>
    </citation>
    <scope>NUCLEOTIDE SEQUENCE [LARGE SCALE GENOMIC DNA]</scope>
    <source>
        <strain evidence="12 13">IM0101</strain>
    </source>
</reference>
<dbReference type="GO" id="GO:0005524">
    <property type="term" value="F:ATP binding"/>
    <property type="evidence" value="ECO:0007669"/>
    <property type="project" value="InterPro"/>
</dbReference>
<dbReference type="GO" id="GO:0034335">
    <property type="term" value="F:DNA negative supercoiling activity"/>
    <property type="evidence" value="ECO:0007669"/>
    <property type="project" value="UniProtKB-ARBA"/>
</dbReference>
<dbReference type="Pfam" id="PF00521">
    <property type="entry name" value="DNA_topoisoIV"/>
    <property type="match status" value="1"/>
</dbReference>
<dbReference type="InterPro" id="IPR013757">
    <property type="entry name" value="Topo_IIA_A_a_sf"/>
</dbReference>
<dbReference type="EC" id="5.6.2.2" evidence="8"/>
<dbReference type="AlphaFoldDB" id="A0A3R9RDW2"/>
<dbReference type="Pfam" id="PF03989">
    <property type="entry name" value="DNA_gyraseA_C"/>
    <property type="match status" value="5"/>
</dbReference>
<feature type="site" description="Interaction with DNA" evidence="8">
    <location>
        <position position="96"/>
    </location>
</feature>
<dbReference type="SUPFAM" id="SSF101904">
    <property type="entry name" value="GyrA/ParC C-terminal domain-like"/>
    <property type="match status" value="1"/>
</dbReference>
<dbReference type="Gene3D" id="2.120.10.90">
    <property type="entry name" value="DNA gyrase/topoisomerase IV, subunit A, C-terminal"/>
    <property type="match status" value="1"/>
</dbReference>
<evidence type="ECO:0000256" key="4">
    <source>
        <dbReference type="ARBA" id="ARBA00023125"/>
    </source>
</evidence>
<comment type="subcellular location">
    <subcellularLocation>
        <location evidence="8">Cell membrane</location>
        <topology evidence="8">Peripheral membrane protein</topology>
    </subcellularLocation>
</comment>
<dbReference type="FunFam" id="3.30.1360.40:FF:000002">
    <property type="entry name" value="DNA gyrase subunit A"/>
    <property type="match status" value="1"/>
</dbReference>
<dbReference type="GO" id="GO:0005737">
    <property type="term" value="C:cytoplasm"/>
    <property type="evidence" value="ECO:0007669"/>
    <property type="project" value="TreeGrafter"/>
</dbReference>
<dbReference type="GO" id="GO:0005694">
    <property type="term" value="C:chromosome"/>
    <property type="evidence" value="ECO:0007669"/>
    <property type="project" value="InterPro"/>
</dbReference>
<comment type="caution">
    <text evidence="12">The sequence shown here is derived from an EMBL/GenBank/DDBJ whole genome shotgun (WGS) entry which is preliminary data.</text>
</comment>
<dbReference type="Proteomes" id="UP000275076">
    <property type="component" value="Unassembled WGS sequence"/>
</dbReference>
<dbReference type="GO" id="GO:0009330">
    <property type="term" value="C:DNA topoisomerase type II (double strand cut, ATP-hydrolyzing) complex"/>
    <property type="evidence" value="ECO:0007669"/>
    <property type="project" value="TreeGrafter"/>
</dbReference>
<comment type="catalytic activity">
    <reaction evidence="1 8 9">
        <text>ATP-dependent breakage, passage and rejoining of double-stranded DNA.</text>
        <dbReference type="EC" id="5.6.2.2"/>
    </reaction>
</comment>
<dbReference type="FunFam" id="3.90.199.10:FF:000001">
    <property type="entry name" value="DNA gyrase subunit A"/>
    <property type="match status" value="1"/>
</dbReference>
<sequence>MTEAEKHLDLPLEDVLGDRFGRYSKYIIQERALPDARDGLKPVQRRILYAMLQDGNTADKPFRKAAKTVGNVIGNYHPHGDSSVYEAMVRMSQDWKGRNLLVEMHGNNGSIDGDPPAAMRYTEARLSSISAEMLRDIEKNTVEHIPNFDDSIEEPVVLPAMYPNLLVNGSMGISSGYATDIPPHQLGEVIDAALMEIDNPDCTVEDLMTVLKGPDFPTGGIIQGRDGIKKAYETGKGKVAVRSKTEIETLRGDRKQIVISEIPYEVVKSNLVKRMDEIRFDKKIDGIAEVRDDTDRTGLRIVVELKKEADPTGVLHYLYKNTDLQVSYNFNMVAIHNKTPQLLGLKQLLQAYVSHQREVVTNRSRFELDKAEKRQHIVAGLKKAISILDQVIETIRGSNDKKDAKTNLMNSFEFTEEQAEAIVTLQLYRLTNTDVTTLEKEAEELEKNIKKLKDILSSEKKLLSVIKNQLTYVKKTYNDNRLTKVEEEIEELKIDLEVMVPSENVVVTATKEGYVKRTSIRSYSASNEDPPGMKETDDLLYFDELNTTDTLLLFTKKGQYLYMPVHELSEVRWKDNGQHIGNIVQLDSDDTLVKAVPVSTFNDDQYLVFFTKQGMVKKTVLSAYKAQRYSRALVAVKVKQDDAVVNVELTNGQHDLFLATNHGYGLRFSEEEVAPIGQRAAGVKGINLKDGDFVINGIVFDSNHLPNVAVVTHRGSVKKMPLSEFERSTRAKRGLVMLRELKKNPHLIAGLEKITNESGILRIETENGHVDTENIGVMKKGDRYSNGSFLVDTQENGTVTNIWPAIDYQSLNKKNENID</sequence>
<dbReference type="NCBIfam" id="TIGR01061">
    <property type="entry name" value="parC_Gpos"/>
    <property type="match status" value="1"/>
</dbReference>
<organism evidence="12 13">
    <name type="scientific">Salibacterium salarium</name>
    <dbReference type="NCBI Taxonomy" id="284579"/>
    <lineage>
        <taxon>Bacteria</taxon>
        <taxon>Bacillati</taxon>
        <taxon>Bacillota</taxon>
        <taxon>Bacilli</taxon>
        <taxon>Bacillales</taxon>
        <taxon>Bacillaceae</taxon>
    </lineage>
</organism>
<feature type="coiled-coil region" evidence="10">
    <location>
        <begin position="428"/>
        <end position="462"/>
    </location>
</feature>
<evidence type="ECO:0000256" key="6">
    <source>
        <dbReference type="ARBA" id="ARBA00023235"/>
    </source>
</evidence>
<dbReference type="EMBL" id="RBVX01000009">
    <property type="protein sequence ID" value="RSL33302.1"/>
    <property type="molecule type" value="Genomic_DNA"/>
</dbReference>
<feature type="site" description="Interaction with DNA" evidence="8">
    <location>
        <position position="41"/>
    </location>
</feature>
<dbReference type="GO" id="GO:0007059">
    <property type="term" value="P:chromosome segregation"/>
    <property type="evidence" value="ECO:0007669"/>
    <property type="project" value="UniProtKB-UniRule"/>
</dbReference>
<dbReference type="PANTHER" id="PTHR43493:SF9">
    <property type="entry name" value="DNA TOPOISOMERASE 4 SUBUNIT A"/>
    <property type="match status" value="1"/>
</dbReference>
<dbReference type="RefSeq" id="WP_125556058.1">
    <property type="nucleotide sequence ID" value="NZ_RBVX01000009.1"/>
</dbReference>
<dbReference type="SUPFAM" id="SSF56719">
    <property type="entry name" value="Type II DNA topoisomerase"/>
    <property type="match status" value="1"/>
</dbReference>
<evidence type="ECO:0000259" key="11">
    <source>
        <dbReference type="PROSITE" id="PS52040"/>
    </source>
</evidence>
<dbReference type="HAMAP" id="MF_00937">
    <property type="entry name" value="ParC_type2"/>
    <property type="match status" value="1"/>
</dbReference>
<keyword evidence="10" id="KW-0175">Coiled coil</keyword>
<evidence type="ECO:0000256" key="5">
    <source>
        <dbReference type="ARBA" id="ARBA00023136"/>
    </source>
</evidence>
<comment type="similarity">
    <text evidence="8">Belongs to the type II topoisomerase GyrA/ParC subunit family. ParC type 2 subfamily.</text>
</comment>
<dbReference type="FunFam" id="2.120.10.90:FF:000005">
    <property type="entry name" value="DNA topoisomerase 4 subunit A"/>
    <property type="match status" value="1"/>
</dbReference>
<dbReference type="InterPro" id="IPR035516">
    <property type="entry name" value="Gyrase/topoIV_suA_C"/>
</dbReference>
<keyword evidence="2 8" id="KW-1003">Cell membrane</keyword>
<dbReference type="FunFam" id="1.10.268.10:FF:000001">
    <property type="entry name" value="DNA gyrase subunit A"/>
    <property type="match status" value="1"/>
</dbReference>
<evidence type="ECO:0000256" key="1">
    <source>
        <dbReference type="ARBA" id="ARBA00000185"/>
    </source>
</evidence>
<comment type="function">
    <text evidence="8">Topoisomerase IV is essential for chromosome segregation. It relaxes supercoiled DNA. Performs the decatenation events required during the replication of a circular DNA molecule.</text>
</comment>
<dbReference type="GO" id="GO:0003677">
    <property type="term" value="F:DNA binding"/>
    <property type="evidence" value="ECO:0007669"/>
    <property type="project" value="UniProtKB-UniRule"/>
</dbReference>
<dbReference type="SMART" id="SM00434">
    <property type="entry name" value="TOP4c"/>
    <property type="match status" value="1"/>
</dbReference>
<gene>
    <name evidence="8 12" type="primary">parC</name>
    <name evidence="12" type="ORF">D7Z54_11815</name>
</gene>
<feature type="site" description="Interaction with DNA" evidence="8">
    <location>
        <position position="77"/>
    </location>
</feature>
<dbReference type="CDD" id="cd00187">
    <property type="entry name" value="TOP4c"/>
    <property type="match status" value="1"/>
</dbReference>
<evidence type="ECO:0000256" key="8">
    <source>
        <dbReference type="HAMAP-Rule" id="MF_00937"/>
    </source>
</evidence>
<evidence type="ECO:0000313" key="12">
    <source>
        <dbReference type="EMBL" id="RSL33302.1"/>
    </source>
</evidence>
<comment type="subunit">
    <text evidence="7 8">Heterotetramer composed of ParC and ParE.</text>
</comment>
<dbReference type="InterPro" id="IPR006691">
    <property type="entry name" value="GyrA/parC_rep"/>
</dbReference>
<feature type="active site" description="O-(5'-phospho-DNA)-tyrosine intermediate" evidence="8 9">
    <location>
        <position position="121"/>
    </location>
</feature>
<evidence type="ECO:0000256" key="10">
    <source>
        <dbReference type="SAM" id="Coils"/>
    </source>
</evidence>
<protein>
    <recommendedName>
        <fullName evidence="8">DNA topoisomerase 4 subunit A</fullName>
        <ecNumber evidence="8">5.6.2.2</ecNumber>
    </recommendedName>
    <alternativeName>
        <fullName evidence="8">Topoisomerase IV subunit A</fullName>
    </alternativeName>
</protein>
<dbReference type="InterPro" id="IPR050220">
    <property type="entry name" value="Type_II_DNA_Topoisomerases"/>
</dbReference>
<keyword evidence="3 8" id="KW-0799">Topoisomerase</keyword>
<keyword evidence="13" id="KW-1185">Reference proteome</keyword>
<dbReference type="PROSITE" id="PS52040">
    <property type="entry name" value="TOPO_IIA"/>
    <property type="match status" value="1"/>
</dbReference>
<evidence type="ECO:0000256" key="3">
    <source>
        <dbReference type="ARBA" id="ARBA00023029"/>
    </source>
</evidence>
<dbReference type="OrthoDB" id="9806486at2"/>
<dbReference type="Gene3D" id="3.90.199.10">
    <property type="entry name" value="Topoisomerase II, domain 5"/>
    <property type="match status" value="1"/>
</dbReference>
<keyword evidence="6 8" id="KW-0413">Isomerase</keyword>
<dbReference type="InterPro" id="IPR013760">
    <property type="entry name" value="Topo_IIA-like_dom_sf"/>
</dbReference>
<dbReference type="NCBIfam" id="NF004044">
    <property type="entry name" value="PRK05561.1"/>
    <property type="match status" value="1"/>
</dbReference>
<feature type="domain" description="Topo IIA-type catalytic" evidence="11">
    <location>
        <begin position="33"/>
        <end position="499"/>
    </location>
</feature>
<accession>A0A3R9RDW2</accession>
<evidence type="ECO:0000313" key="13">
    <source>
        <dbReference type="Proteomes" id="UP000275076"/>
    </source>
</evidence>
<keyword evidence="5 8" id="KW-0472">Membrane</keyword>
<feature type="site" description="Transition state stabilizer" evidence="8">
    <location>
        <position position="120"/>
    </location>
</feature>